<evidence type="ECO:0000256" key="4">
    <source>
        <dbReference type="ARBA" id="ARBA00024855"/>
    </source>
</evidence>
<accession>A0A0C9XVX1</accession>
<name>A0A0C9XVX1_9AGAR</name>
<reference evidence="7" key="2">
    <citation type="submission" date="2015-01" db="EMBL/GenBank/DDBJ databases">
        <title>Evolutionary Origins and Diversification of the Mycorrhizal Mutualists.</title>
        <authorList>
            <consortium name="DOE Joint Genome Institute"/>
            <consortium name="Mycorrhizal Genomics Consortium"/>
            <person name="Kohler A."/>
            <person name="Kuo A."/>
            <person name="Nagy L.G."/>
            <person name="Floudas D."/>
            <person name="Copeland A."/>
            <person name="Barry K.W."/>
            <person name="Cichocki N."/>
            <person name="Veneault-Fourrey C."/>
            <person name="LaButti K."/>
            <person name="Lindquist E.A."/>
            <person name="Lipzen A."/>
            <person name="Lundell T."/>
            <person name="Morin E."/>
            <person name="Murat C."/>
            <person name="Riley R."/>
            <person name="Ohm R."/>
            <person name="Sun H."/>
            <person name="Tunlid A."/>
            <person name="Henrissat B."/>
            <person name="Grigoriev I.V."/>
            <person name="Hibbett D.S."/>
            <person name="Martin F."/>
        </authorList>
    </citation>
    <scope>NUCLEOTIDE SEQUENCE [LARGE SCALE GENOMIC DNA]</scope>
    <source>
        <strain evidence="7">LaAM-08-1</strain>
    </source>
</reference>
<proteinExistence type="inferred from homology"/>
<evidence type="ECO:0000256" key="5">
    <source>
        <dbReference type="ARBA" id="ARBA00025775"/>
    </source>
</evidence>
<evidence type="ECO:0000256" key="3">
    <source>
        <dbReference type="ARBA" id="ARBA00022704"/>
    </source>
</evidence>
<dbReference type="EMBL" id="KN838602">
    <property type="protein sequence ID" value="KIK01782.1"/>
    <property type="molecule type" value="Genomic_DNA"/>
</dbReference>
<dbReference type="InterPro" id="IPR019508">
    <property type="entry name" value="Prot_inh_I48_clitocypin"/>
</dbReference>
<dbReference type="AlphaFoldDB" id="A0A0C9XVX1"/>
<evidence type="ECO:0000256" key="2">
    <source>
        <dbReference type="ARBA" id="ARBA00022690"/>
    </source>
</evidence>
<evidence type="ECO:0000256" key="1">
    <source>
        <dbReference type="ARBA" id="ARBA00011738"/>
    </source>
</evidence>
<sequence length="155" mass="16905">MSFPSGLFILRPSPAASMCRKYATGNGVNHIVTVAPQTPPVFDRQLWNIQAVHGKAGVYTITLHTHGSTFGGHWFPKDGEPIPKSPIVTSEKPYEWYIAPKEGAIPHAITIQAHTKDHSVGLYAGTNEKNEVIIISVPVVPGAEAPYWLPQSHPH</sequence>
<comment type="subunit">
    <text evidence="1">Homodimer.</text>
</comment>
<dbReference type="OrthoDB" id="3121728at2759"/>
<dbReference type="Gene3D" id="2.80.10.50">
    <property type="match status" value="1"/>
</dbReference>
<reference evidence="6 7" key="1">
    <citation type="submission" date="2014-04" db="EMBL/GenBank/DDBJ databases">
        <authorList>
            <consortium name="DOE Joint Genome Institute"/>
            <person name="Kuo A."/>
            <person name="Kohler A."/>
            <person name="Nagy L.G."/>
            <person name="Floudas D."/>
            <person name="Copeland A."/>
            <person name="Barry K.W."/>
            <person name="Cichocki N."/>
            <person name="Veneault-Fourrey C."/>
            <person name="LaButti K."/>
            <person name="Lindquist E.A."/>
            <person name="Lipzen A."/>
            <person name="Lundell T."/>
            <person name="Morin E."/>
            <person name="Murat C."/>
            <person name="Sun H."/>
            <person name="Tunlid A."/>
            <person name="Henrissat B."/>
            <person name="Grigoriev I.V."/>
            <person name="Hibbett D.S."/>
            <person name="Martin F."/>
            <person name="Nordberg H.P."/>
            <person name="Cantor M.N."/>
            <person name="Hua S.X."/>
        </authorList>
    </citation>
    <scope>NUCLEOTIDE SEQUENCE [LARGE SCALE GENOMIC DNA]</scope>
    <source>
        <strain evidence="6 7">LaAM-08-1</strain>
    </source>
</reference>
<comment type="function">
    <text evidence="4">Binds and inhibits cysteine proteinases. Inhibits most strongly papain and cathepsin L, more weakly bromelain and cathepsin B while it is completely ineffective against cathepsin H.</text>
</comment>
<comment type="similarity">
    <text evidence="5">Belongs to the protease inhibitor I48 family.</text>
</comment>
<dbReference type="Pfam" id="PF10467">
    <property type="entry name" value="Inhibitor_I48"/>
    <property type="match status" value="1"/>
</dbReference>
<keyword evidence="7" id="KW-1185">Reference proteome</keyword>
<evidence type="ECO:0000313" key="6">
    <source>
        <dbReference type="EMBL" id="KIK01782.1"/>
    </source>
</evidence>
<keyword evidence="3" id="KW-0789">Thiol protease inhibitor</keyword>
<keyword evidence="2" id="KW-0646">Protease inhibitor</keyword>
<gene>
    <name evidence="6" type="ORF">K443DRAFT_6694</name>
</gene>
<protein>
    <submittedName>
        <fullName evidence="6">Uncharacterized protein</fullName>
    </submittedName>
</protein>
<dbReference type="GO" id="GO:0004869">
    <property type="term" value="F:cysteine-type endopeptidase inhibitor activity"/>
    <property type="evidence" value="ECO:0007669"/>
    <property type="project" value="UniProtKB-KW"/>
</dbReference>
<evidence type="ECO:0000313" key="7">
    <source>
        <dbReference type="Proteomes" id="UP000054477"/>
    </source>
</evidence>
<dbReference type="HOGENOM" id="CLU_139305_1_0_1"/>
<organism evidence="6 7">
    <name type="scientific">Laccaria amethystina LaAM-08-1</name>
    <dbReference type="NCBI Taxonomy" id="1095629"/>
    <lineage>
        <taxon>Eukaryota</taxon>
        <taxon>Fungi</taxon>
        <taxon>Dikarya</taxon>
        <taxon>Basidiomycota</taxon>
        <taxon>Agaricomycotina</taxon>
        <taxon>Agaricomycetes</taxon>
        <taxon>Agaricomycetidae</taxon>
        <taxon>Agaricales</taxon>
        <taxon>Agaricineae</taxon>
        <taxon>Hydnangiaceae</taxon>
        <taxon>Laccaria</taxon>
    </lineage>
</organism>
<dbReference type="Proteomes" id="UP000054477">
    <property type="component" value="Unassembled WGS sequence"/>
</dbReference>